<gene>
    <name evidence="2" type="ORF">AF333_18660</name>
    <name evidence="3" type="ORF">SAMN04487909_1439</name>
</gene>
<evidence type="ECO:0000313" key="2">
    <source>
        <dbReference type="EMBL" id="KON97182.1"/>
    </source>
</evidence>
<keyword evidence="1" id="KW-0812">Transmembrane</keyword>
<dbReference type="InterPro" id="IPR014509">
    <property type="entry name" value="YjdF-like"/>
</dbReference>
<dbReference type="STRING" id="47500.AF333_18660"/>
<reference evidence="2 4" key="1">
    <citation type="submission" date="2015-07" db="EMBL/GenBank/DDBJ databases">
        <title>Fjat-14205 dsm 2895.</title>
        <authorList>
            <person name="Liu B."/>
            <person name="Wang J."/>
            <person name="Zhu Y."/>
            <person name="Liu G."/>
            <person name="Chen Q."/>
            <person name="Chen Z."/>
            <person name="Lan J."/>
            <person name="Che J."/>
            <person name="Ge C."/>
            <person name="Shi H."/>
            <person name="Pan Z."/>
            <person name="Liu X."/>
        </authorList>
    </citation>
    <scope>NUCLEOTIDE SEQUENCE [LARGE SCALE GENOMIC DNA]</scope>
    <source>
        <strain evidence="2 4">DSM 2895</strain>
    </source>
</reference>
<dbReference type="InterPro" id="IPR058534">
    <property type="entry name" value="YjdF"/>
</dbReference>
<feature type="transmembrane region" description="Helical" evidence="1">
    <location>
        <begin position="178"/>
        <end position="194"/>
    </location>
</feature>
<feature type="transmembrane region" description="Helical" evidence="1">
    <location>
        <begin position="133"/>
        <end position="158"/>
    </location>
</feature>
<dbReference type="OrthoDB" id="9786473at2"/>
<dbReference type="EMBL" id="LGUG01000004">
    <property type="protein sequence ID" value="KON97182.1"/>
    <property type="molecule type" value="Genomic_DNA"/>
</dbReference>
<feature type="transmembrane region" description="Helical" evidence="1">
    <location>
        <begin position="60"/>
        <end position="81"/>
    </location>
</feature>
<dbReference type="AlphaFoldDB" id="A0A0D1XRP7"/>
<name>A0A0D1XRP7_ANEMI</name>
<keyword evidence="1" id="KW-1133">Transmembrane helix</keyword>
<evidence type="ECO:0000313" key="4">
    <source>
        <dbReference type="Proteomes" id="UP000037269"/>
    </source>
</evidence>
<evidence type="ECO:0000313" key="5">
    <source>
        <dbReference type="Proteomes" id="UP000182836"/>
    </source>
</evidence>
<accession>A0A0D1XRP7</accession>
<dbReference type="EMBL" id="FNED01000043">
    <property type="protein sequence ID" value="SDK19830.1"/>
    <property type="molecule type" value="Genomic_DNA"/>
</dbReference>
<reference evidence="3 5" key="2">
    <citation type="submission" date="2016-10" db="EMBL/GenBank/DDBJ databases">
        <authorList>
            <person name="de Groot N.N."/>
        </authorList>
    </citation>
    <scope>NUCLEOTIDE SEQUENCE [LARGE SCALE GENOMIC DNA]</scope>
    <source>
        <strain evidence="3 5">DSM 2895</strain>
    </source>
</reference>
<feature type="transmembrane region" description="Helical" evidence="1">
    <location>
        <begin position="12"/>
        <end position="27"/>
    </location>
</feature>
<evidence type="ECO:0000313" key="3">
    <source>
        <dbReference type="EMBL" id="SDK19830.1"/>
    </source>
</evidence>
<proteinExistence type="predicted"/>
<dbReference type="RefSeq" id="WP_043069110.1">
    <property type="nucleotide sequence ID" value="NZ_BJOA01000188.1"/>
</dbReference>
<dbReference type="Proteomes" id="UP000037269">
    <property type="component" value="Unassembled WGS sequence"/>
</dbReference>
<dbReference type="PIRSF" id="PIRSF020606">
    <property type="entry name" value="UCP020606"/>
    <property type="match status" value="1"/>
</dbReference>
<organism evidence="2 4">
    <name type="scientific">Aneurinibacillus migulanus</name>
    <name type="common">Bacillus migulanus</name>
    <dbReference type="NCBI Taxonomy" id="47500"/>
    <lineage>
        <taxon>Bacteria</taxon>
        <taxon>Bacillati</taxon>
        <taxon>Bacillota</taxon>
        <taxon>Bacilli</taxon>
        <taxon>Bacillales</taxon>
        <taxon>Paenibacillaceae</taxon>
        <taxon>Aneurinibacillus group</taxon>
        <taxon>Aneurinibacillus</taxon>
    </lineage>
</organism>
<evidence type="ECO:0000256" key="1">
    <source>
        <dbReference type="SAM" id="Phobius"/>
    </source>
</evidence>
<feature type="transmembrane region" description="Helical" evidence="1">
    <location>
        <begin position="33"/>
        <end position="53"/>
    </location>
</feature>
<protein>
    <submittedName>
        <fullName evidence="2 3">Membrane protein</fullName>
    </submittedName>
</protein>
<sequence>MERKSLPKRFHLALFFTFICIFIWSAIEPADRFTWWLEVLPTLIGIVLIVTTYRSFRLTSLLYFLIWLHAIILVVGGHYTYAEVPLFDWVRDTFGWERNHYDRLGHFAQGFIPAILVREILVRTSPLRHSSWLPVLVVSVCLAFSALFELFEFAVALATGTASEAFLGTQGDVWDTQWDMLFALIGATASYITLHKLHDRFLNYVLKAPE</sequence>
<dbReference type="Proteomes" id="UP000182836">
    <property type="component" value="Unassembled WGS sequence"/>
</dbReference>
<dbReference type="GeneID" id="42307179"/>
<keyword evidence="4" id="KW-1185">Reference proteome</keyword>
<keyword evidence="1" id="KW-0472">Membrane</keyword>
<dbReference type="Pfam" id="PF09997">
    <property type="entry name" value="DUF2238"/>
    <property type="match status" value="1"/>
</dbReference>
<dbReference type="PATRIC" id="fig|47500.8.peg.5137"/>
<feature type="transmembrane region" description="Helical" evidence="1">
    <location>
        <begin position="104"/>
        <end position="121"/>
    </location>
</feature>